<dbReference type="Proteomes" id="UP000326557">
    <property type="component" value="Unassembled WGS sequence"/>
</dbReference>
<dbReference type="SUPFAM" id="SSF56672">
    <property type="entry name" value="DNA/RNA polymerases"/>
    <property type="match status" value="1"/>
</dbReference>
<evidence type="ECO:0000256" key="5">
    <source>
        <dbReference type="ARBA" id="ARBA00022842"/>
    </source>
</evidence>
<name>A0A5E7CWI7_PSEFL</name>
<keyword evidence="7" id="KW-0051">Antiviral defense</keyword>
<keyword evidence="2" id="KW-0808">Transferase</keyword>
<dbReference type="GO" id="GO:0051607">
    <property type="term" value="P:defense response to virus"/>
    <property type="evidence" value="ECO:0007669"/>
    <property type="project" value="UniProtKB-KW"/>
</dbReference>
<dbReference type="PRINTS" id="PR00866">
    <property type="entry name" value="RNADNAPOLMS"/>
</dbReference>
<evidence type="ECO:0000313" key="12">
    <source>
        <dbReference type="Proteomes" id="UP000326557"/>
    </source>
</evidence>
<dbReference type="GO" id="GO:0003964">
    <property type="term" value="F:RNA-directed DNA polymerase activity"/>
    <property type="evidence" value="ECO:0007669"/>
    <property type="project" value="UniProtKB-KW"/>
</dbReference>
<keyword evidence="6" id="KW-0695">RNA-directed DNA polymerase</keyword>
<gene>
    <name evidence="11" type="ORF">PS704_03294</name>
</gene>
<evidence type="ECO:0000256" key="3">
    <source>
        <dbReference type="ARBA" id="ARBA00022695"/>
    </source>
</evidence>
<dbReference type="EMBL" id="CABVHP010000008">
    <property type="protein sequence ID" value="VVO08986.1"/>
    <property type="molecule type" value="Genomic_DNA"/>
</dbReference>
<comment type="similarity">
    <text evidence="8">Belongs to the bacterial reverse transcriptase family.</text>
</comment>
<keyword evidence="5" id="KW-0460">Magnesium</keyword>
<proteinExistence type="inferred from homology"/>
<evidence type="ECO:0000256" key="2">
    <source>
        <dbReference type="ARBA" id="ARBA00022679"/>
    </source>
</evidence>
<dbReference type="CDD" id="cd03487">
    <property type="entry name" value="RT_Bac_retron_II"/>
    <property type="match status" value="1"/>
</dbReference>
<evidence type="ECO:0000259" key="10">
    <source>
        <dbReference type="PROSITE" id="PS50878"/>
    </source>
</evidence>
<keyword evidence="4" id="KW-0479">Metal-binding</keyword>
<keyword evidence="3" id="KW-0548">Nucleotidyltransferase</keyword>
<evidence type="ECO:0000313" key="11">
    <source>
        <dbReference type="EMBL" id="VVO08986.1"/>
    </source>
</evidence>
<reference evidence="11 12" key="1">
    <citation type="submission" date="2019-09" db="EMBL/GenBank/DDBJ databases">
        <authorList>
            <person name="Chandra G."/>
            <person name="Truman W A."/>
        </authorList>
    </citation>
    <scope>NUCLEOTIDE SEQUENCE [LARGE SCALE GENOMIC DNA]</scope>
    <source>
        <strain evidence="11">PS704</strain>
    </source>
</reference>
<evidence type="ECO:0000256" key="1">
    <source>
        <dbReference type="ARBA" id="ARBA00012493"/>
    </source>
</evidence>
<dbReference type="AlphaFoldDB" id="A0A5E7CWI7"/>
<organism evidence="11 12">
    <name type="scientific">Pseudomonas fluorescens</name>
    <dbReference type="NCBI Taxonomy" id="294"/>
    <lineage>
        <taxon>Bacteria</taxon>
        <taxon>Pseudomonadati</taxon>
        <taxon>Pseudomonadota</taxon>
        <taxon>Gammaproteobacteria</taxon>
        <taxon>Pseudomonadales</taxon>
        <taxon>Pseudomonadaceae</taxon>
        <taxon>Pseudomonas</taxon>
    </lineage>
</organism>
<dbReference type="GO" id="GO:0046872">
    <property type="term" value="F:metal ion binding"/>
    <property type="evidence" value="ECO:0007669"/>
    <property type="project" value="UniProtKB-KW"/>
</dbReference>
<protein>
    <recommendedName>
        <fullName evidence="1">RNA-directed DNA polymerase</fullName>
        <ecNumber evidence="1">2.7.7.49</ecNumber>
    </recommendedName>
</protein>
<dbReference type="PANTHER" id="PTHR34047:SF7">
    <property type="entry name" value="RNA-DIRECTED DNA POLYMERASE"/>
    <property type="match status" value="1"/>
</dbReference>
<dbReference type="PROSITE" id="PS50878">
    <property type="entry name" value="RT_POL"/>
    <property type="match status" value="1"/>
</dbReference>
<sequence length="312" mass="35444">MLILEELASKLLISTAEIVTFVNTAPYRYKVYTIPKRSGRGVRVIAQPTEVLKVMQRMVLDSYLKELPVHDCATAYRDGVSIKDNANAHLDSKYLLKMDFSDFFPSIGPADLISHIKRHRGSVSREDAYAVKKIFFWARKKDPLHRLSIGAPSSPFISNTLMYEFDCKVFDECARIGVRYTRYADDLTFTTSARGVLFGLLDVVNKICAEIAYPTLRINSEKTVFSSKGNNRHITGLVLTNDNKVSLGRERKRYFRSLIYRYSLGEMSGEEIYALKGRLAFAKHVEPTFYSAVIQKYGAELIASIMAFQNVE</sequence>
<dbReference type="InterPro" id="IPR000123">
    <property type="entry name" value="Reverse_transcriptase_msDNA"/>
</dbReference>
<evidence type="ECO:0000256" key="4">
    <source>
        <dbReference type="ARBA" id="ARBA00022723"/>
    </source>
</evidence>
<dbReference type="GO" id="GO:0003723">
    <property type="term" value="F:RNA binding"/>
    <property type="evidence" value="ECO:0007669"/>
    <property type="project" value="InterPro"/>
</dbReference>
<dbReference type="NCBIfam" id="NF038233">
    <property type="entry name" value="retron_St85_RT"/>
    <property type="match status" value="1"/>
</dbReference>
<dbReference type="OrthoDB" id="7055795at2"/>
<dbReference type="InterPro" id="IPR051083">
    <property type="entry name" value="GrpII_Intron_Splice-Mob/Def"/>
</dbReference>
<comment type="catalytic activity">
    <reaction evidence="9">
        <text>DNA(n) + a 2'-deoxyribonucleoside 5'-triphosphate = DNA(n+1) + diphosphate</text>
        <dbReference type="Rhea" id="RHEA:22508"/>
        <dbReference type="Rhea" id="RHEA-COMP:17339"/>
        <dbReference type="Rhea" id="RHEA-COMP:17340"/>
        <dbReference type="ChEBI" id="CHEBI:33019"/>
        <dbReference type="ChEBI" id="CHEBI:61560"/>
        <dbReference type="ChEBI" id="CHEBI:173112"/>
        <dbReference type="EC" id="2.7.7.49"/>
    </reaction>
</comment>
<dbReference type="InterPro" id="IPR000477">
    <property type="entry name" value="RT_dom"/>
</dbReference>
<evidence type="ECO:0000256" key="7">
    <source>
        <dbReference type="ARBA" id="ARBA00023118"/>
    </source>
</evidence>
<dbReference type="RefSeq" id="WP_150638963.1">
    <property type="nucleotide sequence ID" value="NZ_CABVHP010000008.1"/>
</dbReference>
<dbReference type="InterPro" id="IPR043502">
    <property type="entry name" value="DNA/RNA_pol_sf"/>
</dbReference>
<dbReference type="Pfam" id="PF00078">
    <property type="entry name" value="RVT_1"/>
    <property type="match status" value="1"/>
</dbReference>
<dbReference type="EC" id="2.7.7.49" evidence="1"/>
<evidence type="ECO:0000256" key="9">
    <source>
        <dbReference type="ARBA" id="ARBA00048173"/>
    </source>
</evidence>
<evidence type="ECO:0000256" key="6">
    <source>
        <dbReference type="ARBA" id="ARBA00022918"/>
    </source>
</evidence>
<feature type="domain" description="Reverse transcriptase" evidence="10">
    <location>
        <begin position="15"/>
        <end position="239"/>
    </location>
</feature>
<dbReference type="PANTHER" id="PTHR34047">
    <property type="entry name" value="NUCLEAR INTRON MATURASE 1, MITOCHONDRIAL-RELATED"/>
    <property type="match status" value="1"/>
</dbReference>
<evidence type="ECO:0000256" key="8">
    <source>
        <dbReference type="ARBA" id="ARBA00034120"/>
    </source>
</evidence>
<accession>A0A5E7CWI7</accession>